<accession>A0A0F5Y8I5</accession>
<dbReference type="SUPFAM" id="SSF50969">
    <property type="entry name" value="YVTN repeat-like/Quinoprotein amine dehydrogenase"/>
    <property type="match status" value="1"/>
</dbReference>
<dbReference type="InterPro" id="IPR011044">
    <property type="entry name" value="Quino_amine_DH_bsu"/>
</dbReference>
<name>A0A0F5Y8I5_9CYAN</name>
<feature type="domain" description="Phytase-like" evidence="1">
    <location>
        <begin position="53"/>
        <end position="357"/>
    </location>
</feature>
<dbReference type="EMBL" id="LATL02000002">
    <property type="protein sequence ID" value="KKD35251.1"/>
    <property type="molecule type" value="Genomic_DNA"/>
</dbReference>
<dbReference type="PATRIC" id="fig|1637645.4.peg.13"/>
<dbReference type="PANTHER" id="PTHR37957">
    <property type="entry name" value="BLR7070 PROTEIN"/>
    <property type="match status" value="1"/>
</dbReference>
<dbReference type="Proteomes" id="UP000033607">
    <property type="component" value="Unassembled WGS sequence"/>
</dbReference>
<dbReference type="Pfam" id="PF13449">
    <property type="entry name" value="Phytase-like"/>
    <property type="match status" value="1"/>
</dbReference>
<dbReference type="AlphaFoldDB" id="A0A0F5Y8I5"/>
<proteinExistence type="predicted"/>
<gene>
    <name evidence="2" type="ORF">WN50_26375</name>
</gene>
<dbReference type="RefSeq" id="WP_046281586.1">
    <property type="nucleotide sequence ID" value="NZ_LATL02000002.1"/>
</dbReference>
<dbReference type="OrthoDB" id="292013at2"/>
<organism evidence="2 3">
    <name type="scientific">Limnoraphis robusta CS-951</name>
    <dbReference type="NCBI Taxonomy" id="1637645"/>
    <lineage>
        <taxon>Bacteria</taxon>
        <taxon>Bacillati</taxon>
        <taxon>Cyanobacteriota</taxon>
        <taxon>Cyanophyceae</taxon>
        <taxon>Oscillatoriophycideae</taxon>
        <taxon>Oscillatoriales</taxon>
        <taxon>Sirenicapillariaceae</taxon>
        <taxon>Limnoraphis</taxon>
    </lineage>
</organism>
<reference evidence="2 3" key="1">
    <citation type="submission" date="2015-06" db="EMBL/GenBank/DDBJ databases">
        <title>Draft genome assembly of filamentous brackish cyanobacterium Limnoraphis robusta strain CS-951.</title>
        <authorList>
            <person name="Willis A."/>
            <person name="Parks M."/>
            <person name="Burford M.A."/>
        </authorList>
    </citation>
    <scope>NUCLEOTIDE SEQUENCE [LARGE SCALE GENOMIC DNA]</scope>
    <source>
        <strain evidence="2 3">CS-951</strain>
    </source>
</reference>
<protein>
    <submittedName>
        <fullName evidence="2">PEP-CTERM exosortase interaction domain protein</fullName>
    </submittedName>
</protein>
<evidence type="ECO:0000313" key="3">
    <source>
        <dbReference type="Proteomes" id="UP000033607"/>
    </source>
</evidence>
<dbReference type="InterPro" id="IPR027372">
    <property type="entry name" value="Phytase-like_dom"/>
</dbReference>
<evidence type="ECO:0000313" key="2">
    <source>
        <dbReference type="EMBL" id="KKD35251.1"/>
    </source>
</evidence>
<dbReference type="PANTHER" id="PTHR37957:SF1">
    <property type="entry name" value="PHYTASE-LIKE DOMAIN-CONTAINING PROTEIN"/>
    <property type="match status" value="1"/>
</dbReference>
<evidence type="ECO:0000259" key="1">
    <source>
        <dbReference type="Pfam" id="PF13449"/>
    </source>
</evidence>
<sequence>MNVKAKTILILFLGWGILLLALMAESRITLAEDIDFNFIGKVTLPTGFLFKNTEVGGLSGMTYNPDQQVYYAISDDRSSQAPARFYTLKIDLSSDTLPPDGVEIIAKTTLLNSDGEPFPEMSLDPEAIAFTGESVFISSEGDVQRSQPPFIKEFSLNGEELRSLPIPDKFLSASAQEKRGIRNNFSLESLTLTPDNRYLFTATENALLQDGEAASPTAGSPCRILRYNLKTGQPDQEFLYISDPIVIAPRFPKNFQINGLVDLLALDEDHLLALERSFALGVGYTIKLFEVSLDGGDRIQAMDRLKGELLNISPVRKTLLLNLNTLNITLDNIEGLTFGPTLSDGRRSLIFISDNNFNSLQMTQILALVIRAGLHILSLIGIHLG</sequence>
<comment type="caution">
    <text evidence="2">The sequence shown here is derived from an EMBL/GenBank/DDBJ whole genome shotgun (WGS) entry which is preliminary data.</text>
</comment>